<sequence>MGGRGTWEPSLEGFVEYLVDSKMRIFGGPDWNKQSSSQRISNGFPARRSLFHYLEIRGLCALSIWRILWRKAPHCSFLKFTTFISRILQEVGSYCSA</sequence>
<reference evidence="2" key="1">
    <citation type="journal article" date="2023" name="Front. Plant Sci.">
        <title>Chromosomal-level genome assembly of Melastoma candidum provides insights into trichome evolution.</title>
        <authorList>
            <person name="Zhong Y."/>
            <person name="Wu W."/>
            <person name="Sun C."/>
            <person name="Zou P."/>
            <person name="Liu Y."/>
            <person name="Dai S."/>
            <person name="Zhou R."/>
        </authorList>
    </citation>
    <scope>NUCLEOTIDE SEQUENCE [LARGE SCALE GENOMIC DNA]</scope>
</reference>
<name>A0ACB9R7Y7_9MYRT</name>
<dbReference type="Proteomes" id="UP001057402">
    <property type="component" value="Chromosome 4"/>
</dbReference>
<gene>
    <name evidence="1" type="ORF">MLD38_012943</name>
</gene>
<protein>
    <submittedName>
        <fullName evidence="1">Uncharacterized protein</fullName>
    </submittedName>
</protein>
<comment type="caution">
    <text evidence="1">The sequence shown here is derived from an EMBL/GenBank/DDBJ whole genome shotgun (WGS) entry which is preliminary data.</text>
</comment>
<proteinExistence type="predicted"/>
<accession>A0ACB9R7Y7</accession>
<dbReference type="EMBL" id="CM042883">
    <property type="protein sequence ID" value="KAI4375025.1"/>
    <property type="molecule type" value="Genomic_DNA"/>
</dbReference>
<keyword evidence="2" id="KW-1185">Reference proteome</keyword>
<organism evidence="1 2">
    <name type="scientific">Melastoma candidum</name>
    <dbReference type="NCBI Taxonomy" id="119954"/>
    <lineage>
        <taxon>Eukaryota</taxon>
        <taxon>Viridiplantae</taxon>
        <taxon>Streptophyta</taxon>
        <taxon>Embryophyta</taxon>
        <taxon>Tracheophyta</taxon>
        <taxon>Spermatophyta</taxon>
        <taxon>Magnoliopsida</taxon>
        <taxon>eudicotyledons</taxon>
        <taxon>Gunneridae</taxon>
        <taxon>Pentapetalae</taxon>
        <taxon>rosids</taxon>
        <taxon>malvids</taxon>
        <taxon>Myrtales</taxon>
        <taxon>Melastomataceae</taxon>
        <taxon>Melastomatoideae</taxon>
        <taxon>Melastomateae</taxon>
        <taxon>Melastoma</taxon>
    </lineage>
</organism>
<evidence type="ECO:0000313" key="2">
    <source>
        <dbReference type="Proteomes" id="UP001057402"/>
    </source>
</evidence>
<evidence type="ECO:0000313" key="1">
    <source>
        <dbReference type="EMBL" id="KAI4375025.1"/>
    </source>
</evidence>